<comment type="caution">
    <text evidence="1">The sequence shown here is derived from an EMBL/GenBank/DDBJ whole genome shotgun (WGS) entry which is preliminary data.</text>
</comment>
<dbReference type="Proteomes" id="UP000054815">
    <property type="component" value="Unassembled WGS sequence"/>
</dbReference>
<dbReference type="AlphaFoldDB" id="A0A0V0XEZ0"/>
<sequence length="99" mass="11093">MPPLPSKDSHWTWPRAAEFANCYQLVGHESLKSASKPVGSARPWSGSIANISRSISSVLDANDFTKLATRISRRIKKKTIREKGYRTGTIDIFESRDTN</sequence>
<gene>
    <name evidence="1" type="ORF">T4E_8880</name>
</gene>
<name>A0A0V0XEZ0_TRIPS</name>
<accession>A0A0V0XEZ0</accession>
<protein>
    <submittedName>
        <fullName evidence="1">Uncharacterized protein</fullName>
    </submittedName>
</protein>
<evidence type="ECO:0000313" key="1">
    <source>
        <dbReference type="EMBL" id="KRX86179.1"/>
    </source>
</evidence>
<dbReference type="EMBL" id="JYDU01000437">
    <property type="protein sequence ID" value="KRX86179.1"/>
    <property type="molecule type" value="Genomic_DNA"/>
</dbReference>
<organism evidence="1 2">
    <name type="scientific">Trichinella pseudospiralis</name>
    <name type="common">Parasitic roundworm</name>
    <dbReference type="NCBI Taxonomy" id="6337"/>
    <lineage>
        <taxon>Eukaryota</taxon>
        <taxon>Metazoa</taxon>
        <taxon>Ecdysozoa</taxon>
        <taxon>Nematoda</taxon>
        <taxon>Enoplea</taxon>
        <taxon>Dorylaimia</taxon>
        <taxon>Trichinellida</taxon>
        <taxon>Trichinellidae</taxon>
        <taxon>Trichinella</taxon>
    </lineage>
</organism>
<reference evidence="1 2" key="1">
    <citation type="submission" date="2015-01" db="EMBL/GenBank/DDBJ databases">
        <title>Evolution of Trichinella species and genotypes.</title>
        <authorList>
            <person name="Korhonen P.K."/>
            <person name="Edoardo P."/>
            <person name="Giuseppe L.R."/>
            <person name="Gasser R.B."/>
        </authorList>
    </citation>
    <scope>NUCLEOTIDE SEQUENCE [LARGE SCALE GENOMIC DNA]</scope>
    <source>
        <strain evidence="1">ISS141</strain>
    </source>
</reference>
<proteinExistence type="predicted"/>
<evidence type="ECO:0000313" key="2">
    <source>
        <dbReference type="Proteomes" id="UP000054815"/>
    </source>
</evidence>